<evidence type="ECO:0000256" key="3">
    <source>
        <dbReference type="SAM" id="SignalP"/>
    </source>
</evidence>
<dbReference type="InterPro" id="IPR052501">
    <property type="entry name" value="Alpha-1-2_FucT"/>
</dbReference>
<name>A0AAF3J5T5_9BILA</name>
<reference evidence="5" key="1">
    <citation type="submission" date="2024-02" db="UniProtKB">
        <authorList>
            <consortium name="WormBaseParasite"/>
        </authorList>
    </citation>
    <scope>IDENTIFICATION</scope>
</reference>
<dbReference type="WBParaSite" id="MBELARI_LOCUS18026">
    <property type="protein sequence ID" value="MBELARI_LOCUS18026"/>
    <property type="gene ID" value="MBELARI_LOCUS18026"/>
</dbReference>
<dbReference type="GO" id="GO:0008107">
    <property type="term" value="F:galactoside 2-alpha-L-fucosyltransferase activity"/>
    <property type="evidence" value="ECO:0007669"/>
    <property type="project" value="InterPro"/>
</dbReference>
<keyword evidence="3" id="KW-0732">Signal</keyword>
<dbReference type="GO" id="GO:0005975">
    <property type="term" value="P:carbohydrate metabolic process"/>
    <property type="evidence" value="ECO:0007669"/>
    <property type="project" value="InterPro"/>
</dbReference>
<proteinExistence type="predicted"/>
<dbReference type="AlphaFoldDB" id="A0AAF3J5T5"/>
<dbReference type="GO" id="GO:0016020">
    <property type="term" value="C:membrane"/>
    <property type="evidence" value="ECO:0007669"/>
    <property type="project" value="InterPro"/>
</dbReference>
<dbReference type="PANTHER" id="PTHR22898:SF3">
    <property type="entry name" value="ALPHA-1,2-FUCOSYLTRANSFERASE-RELATED"/>
    <property type="match status" value="1"/>
</dbReference>
<evidence type="ECO:0000313" key="4">
    <source>
        <dbReference type="Proteomes" id="UP000887575"/>
    </source>
</evidence>
<keyword evidence="4" id="KW-1185">Reference proteome</keyword>
<accession>A0AAF3J5T5</accession>
<dbReference type="Pfam" id="PF01531">
    <property type="entry name" value="Glyco_transf_11"/>
    <property type="match status" value="1"/>
</dbReference>
<keyword evidence="1" id="KW-0328">Glycosyltransferase</keyword>
<keyword evidence="2" id="KW-0808">Transferase</keyword>
<sequence length="353" mass="40656">MKLSTTFGLLFIALLFVDTIWCKKKKHSKRFNPNEGFGNPLGNSRVLLARSSAFEAGGGIGNELFAVMSTLGVARKLRRRPVFALRAPYFNGVSESSLWTIASYFPQLVPAHMIDNQNIYNNKTFWKEGNDDLGISPCCKYVEPTKALRDNKKKVARFNGGYLQSYKYFYPYRRELNQKLLTNAPAFTKMSEALVPKSVLQPGQQRICIHTKRGSFLGNYHQATTKKFLDRTVEHFRNPKAQIILFGDDVHWLKDQLPALRRKFQRITIADKEGIPDVATWFFFRKHCHKVVLSASSSTSGWWAAYFAQMQRPGVQVFYNKKFAKSQDYLNQKEDKDYFLPGWKPLDFENGDD</sequence>
<protein>
    <submittedName>
        <fullName evidence="5">L-Fucosyltransferase</fullName>
    </submittedName>
</protein>
<evidence type="ECO:0000313" key="5">
    <source>
        <dbReference type="WBParaSite" id="MBELARI_LOCUS18026"/>
    </source>
</evidence>
<feature type="signal peptide" evidence="3">
    <location>
        <begin position="1"/>
        <end position="22"/>
    </location>
</feature>
<feature type="chain" id="PRO_5042093649" evidence="3">
    <location>
        <begin position="23"/>
        <end position="353"/>
    </location>
</feature>
<evidence type="ECO:0000256" key="2">
    <source>
        <dbReference type="ARBA" id="ARBA00022679"/>
    </source>
</evidence>
<dbReference type="InterPro" id="IPR002516">
    <property type="entry name" value="Glyco_trans_11"/>
</dbReference>
<dbReference type="PANTHER" id="PTHR22898">
    <property type="entry name" value="UNCHARACTERIZED GLYCOSOL TRANSFERASE-RELATED"/>
    <property type="match status" value="1"/>
</dbReference>
<dbReference type="Proteomes" id="UP000887575">
    <property type="component" value="Unassembled WGS sequence"/>
</dbReference>
<organism evidence="4 5">
    <name type="scientific">Mesorhabditis belari</name>
    <dbReference type="NCBI Taxonomy" id="2138241"/>
    <lineage>
        <taxon>Eukaryota</taxon>
        <taxon>Metazoa</taxon>
        <taxon>Ecdysozoa</taxon>
        <taxon>Nematoda</taxon>
        <taxon>Chromadorea</taxon>
        <taxon>Rhabditida</taxon>
        <taxon>Rhabditina</taxon>
        <taxon>Rhabditomorpha</taxon>
        <taxon>Rhabditoidea</taxon>
        <taxon>Rhabditidae</taxon>
        <taxon>Mesorhabditinae</taxon>
        <taxon>Mesorhabditis</taxon>
    </lineage>
</organism>
<evidence type="ECO:0000256" key="1">
    <source>
        <dbReference type="ARBA" id="ARBA00022676"/>
    </source>
</evidence>